<dbReference type="AlphaFoldDB" id="A0A401Z390"/>
<comment type="caution">
    <text evidence="2">The sequence shown here is derived from an EMBL/GenBank/DDBJ whole genome shotgun (WGS) entry which is preliminary data.</text>
</comment>
<proteinExistence type="predicted"/>
<accession>A0A401Z390</accession>
<dbReference type="InterPro" id="IPR010982">
    <property type="entry name" value="Lambda_DNA-bd_dom_sf"/>
</dbReference>
<dbReference type="RefSeq" id="WP_160161788.1">
    <property type="nucleotide sequence ID" value="NZ_BIFH01000047.1"/>
</dbReference>
<sequence length="276" mass="30632">MSDDQPTTSNAQTVYGRHLRQRRNAANLSADDLGAIGHCSGSLVYQIERGERRPAWSFTRAVDTRFGGDGLLCDLHDLIDNENPIHPKWFGDLLRAEPRATRIRLFEPQALPGLLQTESYARALISGMRPVNASVDELVAGRMARQRLLFRQVPPQMWALIDEPVLLRLAKMDPAVVKEQLEHLIGVAEHSHIVLQVLPITATVHAAMNGSFLLMTLPEGEVGYIESVTTGQLISEASGVSEVERRYDLAKADALSPGRTVNHLRKLLENPDEHCI</sequence>
<dbReference type="OrthoDB" id="2897536at2"/>
<keyword evidence="3" id="KW-1185">Reference proteome</keyword>
<dbReference type="Gene3D" id="1.10.260.40">
    <property type="entry name" value="lambda repressor-like DNA-binding domains"/>
    <property type="match status" value="1"/>
</dbReference>
<dbReference type="EMBL" id="BIFH01000047">
    <property type="protein sequence ID" value="GCE01266.1"/>
    <property type="molecule type" value="Genomic_DNA"/>
</dbReference>
<dbReference type="InterPro" id="IPR001387">
    <property type="entry name" value="Cro/C1-type_HTH"/>
</dbReference>
<dbReference type="Proteomes" id="UP000286931">
    <property type="component" value="Unassembled WGS sequence"/>
</dbReference>
<gene>
    <name evidence="2" type="ORF">EHYA_09030</name>
</gene>
<dbReference type="InterPro" id="IPR043917">
    <property type="entry name" value="DUF5753"/>
</dbReference>
<dbReference type="Pfam" id="PF19054">
    <property type="entry name" value="DUF5753"/>
    <property type="match status" value="1"/>
</dbReference>
<dbReference type="CDD" id="cd00093">
    <property type="entry name" value="HTH_XRE"/>
    <property type="match status" value="1"/>
</dbReference>
<protein>
    <submittedName>
        <fullName evidence="2">Transcriptional regulator</fullName>
    </submittedName>
</protein>
<evidence type="ECO:0000313" key="2">
    <source>
        <dbReference type="EMBL" id="GCE01266.1"/>
    </source>
</evidence>
<dbReference type="GO" id="GO:0003677">
    <property type="term" value="F:DNA binding"/>
    <property type="evidence" value="ECO:0007669"/>
    <property type="project" value="InterPro"/>
</dbReference>
<name>A0A401Z390_9ACTN</name>
<dbReference type="SUPFAM" id="SSF47413">
    <property type="entry name" value="lambda repressor-like DNA-binding domains"/>
    <property type="match status" value="1"/>
</dbReference>
<organism evidence="2 3">
    <name type="scientific">Embleya hyalina</name>
    <dbReference type="NCBI Taxonomy" id="516124"/>
    <lineage>
        <taxon>Bacteria</taxon>
        <taxon>Bacillati</taxon>
        <taxon>Actinomycetota</taxon>
        <taxon>Actinomycetes</taxon>
        <taxon>Kitasatosporales</taxon>
        <taxon>Streptomycetaceae</taxon>
        <taxon>Embleya</taxon>
    </lineage>
</organism>
<feature type="domain" description="DUF5753" evidence="1">
    <location>
        <begin position="90"/>
        <end position="265"/>
    </location>
</feature>
<dbReference type="Pfam" id="PF13560">
    <property type="entry name" value="HTH_31"/>
    <property type="match status" value="1"/>
</dbReference>
<reference evidence="2 3" key="1">
    <citation type="submission" date="2018-12" db="EMBL/GenBank/DDBJ databases">
        <title>Draft genome sequence of Embleya hyalina NBRC 13850T.</title>
        <authorList>
            <person name="Komaki H."/>
            <person name="Hosoyama A."/>
            <person name="Kimura A."/>
            <person name="Ichikawa N."/>
            <person name="Tamura T."/>
        </authorList>
    </citation>
    <scope>NUCLEOTIDE SEQUENCE [LARGE SCALE GENOMIC DNA]</scope>
    <source>
        <strain evidence="2 3">NBRC 13850</strain>
    </source>
</reference>
<evidence type="ECO:0000313" key="3">
    <source>
        <dbReference type="Proteomes" id="UP000286931"/>
    </source>
</evidence>
<evidence type="ECO:0000259" key="1">
    <source>
        <dbReference type="Pfam" id="PF19054"/>
    </source>
</evidence>